<organism evidence="1 2">
    <name type="scientific">Fictibacillus terranigra</name>
    <dbReference type="NCBI Taxonomy" id="3058424"/>
    <lineage>
        <taxon>Bacteria</taxon>
        <taxon>Bacillati</taxon>
        <taxon>Bacillota</taxon>
        <taxon>Bacilli</taxon>
        <taxon>Bacillales</taxon>
        <taxon>Fictibacillaceae</taxon>
        <taxon>Fictibacillus</taxon>
    </lineage>
</organism>
<dbReference type="Proteomes" id="UP001168694">
    <property type="component" value="Unassembled WGS sequence"/>
</dbReference>
<reference evidence="1" key="1">
    <citation type="submission" date="2023-06" db="EMBL/GenBank/DDBJ databases">
        <title>Draft Genome Sequences of Representative Paenibacillus Polymyxa, Bacillus cereus, Fictibacillus sp., and Brevibacillus agri Strains Isolated from Amazonian Dark Earth.</title>
        <authorList>
            <person name="Pellegrinetti T.A."/>
            <person name="Cunha I.C.M."/>
            <person name="Chaves M.G."/>
            <person name="Freitas A.S."/>
            <person name="Silva A.V.R."/>
            <person name="Tsai S.M."/>
            <person name="Mendes L.W."/>
        </authorList>
    </citation>
    <scope>NUCLEOTIDE SEQUENCE</scope>
    <source>
        <strain evidence="1">CENA-BCM004</strain>
    </source>
</reference>
<keyword evidence="2" id="KW-1185">Reference proteome</keyword>
<accession>A0ABT8E8X3</accession>
<comment type="caution">
    <text evidence="1">The sequence shown here is derived from an EMBL/GenBank/DDBJ whole genome shotgun (WGS) entry which is preliminary data.</text>
</comment>
<sequence length="54" mass="6327">MKTCPYCGSMVDNREDHHECSFCEMVISLEDVQEDGKRKNVKPDHQPDIELLYL</sequence>
<protein>
    <submittedName>
        <fullName evidence="1">Uncharacterized protein</fullName>
    </submittedName>
</protein>
<evidence type="ECO:0000313" key="1">
    <source>
        <dbReference type="EMBL" id="MDN4074329.1"/>
    </source>
</evidence>
<name>A0ABT8E8X3_9BACL</name>
<proteinExistence type="predicted"/>
<dbReference type="EMBL" id="JAUHLN010000002">
    <property type="protein sequence ID" value="MDN4074329.1"/>
    <property type="molecule type" value="Genomic_DNA"/>
</dbReference>
<evidence type="ECO:0000313" key="2">
    <source>
        <dbReference type="Proteomes" id="UP001168694"/>
    </source>
</evidence>
<gene>
    <name evidence="1" type="ORF">QYF49_15165</name>
</gene>
<dbReference type="RefSeq" id="WP_290400393.1">
    <property type="nucleotide sequence ID" value="NZ_JAUHLN010000002.1"/>
</dbReference>